<feature type="region of interest" description="Disordered" evidence="1">
    <location>
        <begin position="44"/>
        <end position="81"/>
    </location>
</feature>
<dbReference type="EMBL" id="BSUZ01000001">
    <property type="protein sequence ID" value="GMA89145.1"/>
    <property type="molecule type" value="Genomic_DNA"/>
</dbReference>
<protein>
    <recommendedName>
        <fullName evidence="4">Core-binding (CB) domain-containing protein</fullName>
    </recommendedName>
</protein>
<dbReference type="Proteomes" id="UP001157017">
    <property type="component" value="Unassembled WGS sequence"/>
</dbReference>
<evidence type="ECO:0008006" key="4">
    <source>
        <dbReference type="Google" id="ProtNLM"/>
    </source>
</evidence>
<sequence>MRKACRMTTDVHDLLDTFLAVAGADRTQRTRDRYAAVLDLLRAPLPREPSGSPVEPARGSGARGDRLARAARRVARGSARP</sequence>
<evidence type="ECO:0000256" key="1">
    <source>
        <dbReference type="SAM" id="MobiDB-lite"/>
    </source>
</evidence>
<comment type="caution">
    <text evidence="2">The sequence shown here is derived from an EMBL/GenBank/DDBJ whole genome shotgun (WGS) entry which is preliminary data.</text>
</comment>
<reference evidence="3" key="1">
    <citation type="journal article" date="2019" name="Int. J. Syst. Evol. Microbiol.">
        <title>The Global Catalogue of Microorganisms (GCM) 10K type strain sequencing project: providing services to taxonomists for standard genome sequencing and annotation.</title>
        <authorList>
            <consortium name="The Broad Institute Genomics Platform"/>
            <consortium name="The Broad Institute Genome Sequencing Center for Infectious Disease"/>
            <person name="Wu L."/>
            <person name="Ma J."/>
        </authorList>
    </citation>
    <scope>NUCLEOTIDE SEQUENCE [LARGE SCALE GENOMIC DNA]</scope>
    <source>
        <strain evidence="3">NBRC 108730</strain>
    </source>
</reference>
<proteinExistence type="predicted"/>
<evidence type="ECO:0000313" key="2">
    <source>
        <dbReference type="EMBL" id="GMA89145.1"/>
    </source>
</evidence>
<evidence type="ECO:0000313" key="3">
    <source>
        <dbReference type="Proteomes" id="UP001157017"/>
    </source>
</evidence>
<keyword evidence="3" id="KW-1185">Reference proteome</keyword>
<name>A0ABQ6JLK7_9ACTN</name>
<gene>
    <name evidence="2" type="ORF">GCM10025868_43950</name>
</gene>
<accession>A0ABQ6JLK7</accession>
<organism evidence="2 3">
    <name type="scientific">Angustibacter aerolatus</name>
    <dbReference type="NCBI Taxonomy" id="1162965"/>
    <lineage>
        <taxon>Bacteria</taxon>
        <taxon>Bacillati</taxon>
        <taxon>Actinomycetota</taxon>
        <taxon>Actinomycetes</taxon>
        <taxon>Kineosporiales</taxon>
        <taxon>Kineosporiaceae</taxon>
    </lineage>
</organism>